<comment type="similarity">
    <text evidence="1 5">Belongs to the type-B carboxylesterase/lipase family.</text>
</comment>
<keyword evidence="2" id="KW-0719">Serine esterase</keyword>
<feature type="domain" description="Carboxylesterase type B" evidence="8">
    <location>
        <begin position="93"/>
        <end position="613"/>
    </location>
</feature>
<dbReference type="PANTHER" id="PTHR43142">
    <property type="entry name" value="CARBOXYLIC ESTER HYDROLASE"/>
    <property type="match status" value="1"/>
</dbReference>
<name>A0AAW0Y0W8_CHEQU</name>
<keyword evidence="7" id="KW-1133">Transmembrane helix</keyword>
<evidence type="ECO:0000313" key="9">
    <source>
        <dbReference type="EMBL" id="KAK8750431.1"/>
    </source>
</evidence>
<feature type="transmembrane region" description="Helical" evidence="7">
    <location>
        <begin position="661"/>
        <end position="684"/>
    </location>
</feature>
<evidence type="ECO:0000256" key="5">
    <source>
        <dbReference type="RuleBase" id="RU361235"/>
    </source>
</evidence>
<accession>A0AAW0Y0W8</accession>
<organism evidence="9 10">
    <name type="scientific">Cherax quadricarinatus</name>
    <name type="common">Australian red claw crayfish</name>
    <dbReference type="NCBI Taxonomy" id="27406"/>
    <lineage>
        <taxon>Eukaryota</taxon>
        <taxon>Metazoa</taxon>
        <taxon>Ecdysozoa</taxon>
        <taxon>Arthropoda</taxon>
        <taxon>Crustacea</taxon>
        <taxon>Multicrustacea</taxon>
        <taxon>Malacostraca</taxon>
        <taxon>Eumalacostraca</taxon>
        <taxon>Eucarida</taxon>
        <taxon>Decapoda</taxon>
        <taxon>Pleocyemata</taxon>
        <taxon>Astacidea</taxon>
        <taxon>Parastacoidea</taxon>
        <taxon>Parastacidae</taxon>
        <taxon>Cherax</taxon>
    </lineage>
</organism>
<dbReference type="InterPro" id="IPR019819">
    <property type="entry name" value="Carboxylesterase_B_CS"/>
</dbReference>
<dbReference type="PROSITE" id="PS00941">
    <property type="entry name" value="CARBOXYLESTERASE_B_2"/>
    <property type="match status" value="1"/>
</dbReference>
<proteinExistence type="inferred from homology"/>
<dbReference type="AlphaFoldDB" id="A0AAW0Y0W8"/>
<evidence type="ECO:0000256" key="7">
    <source>
        <dbReference type="SAM" id="Phobius"/>
    </source>
</evidence>
<dbReference type="EMBL" id="JARKIK010000007">
    <property type="protein sequence ID" value="KAK8750431.1"/>
    <property type="molecule type" value="Genomic_DNA"/>
</dbReference>
<dbReference type="GO" id="GO:0052689">
    <property type="term" value="F:carboxylic ester hydrolase activity"/>
    <property type="evidence" value="ECO:0007669"/>
    <property type="project" value="UniProtKB-KW"/>
</dbReference>
<dbReference type="PANTHER" id="PTHR43142:SF1">
    <property type="entry name" value="CARBOXYLIC ESTER HYDROLASE"/>
    <property type="match status" value="1"/>
</dbReference>
<evidence type="ECO:0000256" key="2">
    <source>
        <dbReference type="ARBA" id="ARBA00022487"/>
    </source>
</evidence>
<dbReference type="PROSITE" id="PS00122">
    <property type="entry name" value="CARBOXYLESTERASE_B_1"/>
    <property type="match status" value="1"/>
</dbReference>
<gene>
    <name evidence="9" type="ORF">OTU49_014823</name>
</gene>
<feature type="non-terminal residue" evidence="9">
    <location>
        <position position="1"/>
    </location>
</feature>
<comment type="caution">
    <text evidence="9">The sequence shown here is derived from an EMBL/GenBank/DDBJ whole genome shotgun (WGS) entry which is preliminary data.</text>
</comment>
<evidence type="ECO:0000313" key="10">
    <source>
        <dbReference type="Proteomes" id="UP001445076"/>
    </source>
</evidence>
<dbReference type="InterPro" id="IPR002018">
    <property type="entry name" value="CarbesteraseB"/>
</dbReference>
<feature type="region of interest" description="Disordered" evidence="6">
    <location>
        <begin position="369"/>
        <end position="391"/>
    </location>
</feature>
<dbReference type="Proteomes" id="UP001445076">
    <property type="component" value="Unassembled WGS sequence"/>
</dbReference>
<dbReference type="InterPro" id="IPR019826">
    <property type="entry name" value="Carboxylesterase_B_AS"/>
</dbReference>
<dbReference type="InterPro" id="IPR029058">
    <property type="entry name" value="AB_hydrolase_fold"/>
</dbReference>
<dbReference type="EC" id="3.1.1.-" evidence="5"/>
<dbReference type="Gene3D" id="3.40.50.1820">
    <property type="entry name" value="alpha/beta hydrolase"/>
    <property type="match status" value="1"/>
</dbReference>
<evidence type="ECO:0000256" key="6">
    <source>
        <dbReference type="SAM" id="MobiDB-lite"/>
    </source>
</evidence>
<sequence>SSRRLLTLLLVVPVISTKMYRVLATLLVVLGVTQARTPLDLLQVASRDFIGVFDETEGYDHEGIQTFWNQYTITDATPPTIDHPNLNGAKYTTTVEGKTMQTINNRTIYAFQGIRYGKPPTGDFRFKKTEPADPYPENDTVVANHLGNMCPQRGLLYHGPVGDEDCLFLNVYTPYLPDELEQKHNGTLLPVMLFIHGGAFISGDASLYTPTKLLDRDVILVVIHYRLGSLGFFSLDNDDAPGNAGLWDQITAMQWVKDNIEGFGGDSSRVTIFGESAGSASVNYHLIIEKSRGLFHGVIGESGSALEHWAHDPDPITSAIVIAEANKCSVSSLSEIYECMKTKSALDLAINMANFVEADRKSGGMGFKGASPVTQGPSVSDPLVTKDPKQSFKDHDMSDVPLMIGANKHEGSFIMGIMYNEYLVANNKTNDTEYLRTDMIDDILGAFGVVDTTGSIARSMTESYIRGTDLGDFEAASPGLIDMTGVMFLKAGAWKTALHHAEYTNKTFFYSFDFESDDTMFSWLFIGHSHVPFKQGVTHSDELMYLFAFPAVMEGQQIMVKDRMVRMWTNFAIYGDPTPDEDQASWKDLQIPKWKPLTTQEHNYMLIQDECTQESEYPNRWHIAYEEAQPATTTVSSTTTTSPTVNNCSDYDTIKNERQSFMITMIVFVVAFACVSALAGYLYFKSR</sequence>
<evidence type="ECO:0000256" key="3">
    <source>
        <dbReference type="ARBA" id="ARBA00022801"/>
    </source>
</evidence>
<protein>
    <recommendedName>
        <fullName evidence="5">Carboxylic ester hydrolase</fullName>
        <ecNumber evidence="5">3.1.1.-</ecNumber>
    </recommendedName>
</protein>
<evidence type="ECO:0000256" key="4">
    <source>
        <dbReference type="ARBA" id="ARBA00023180"/>
    </source>
</evidence>
<keyword evidence="10" id="KW-1185">Reference proteome</keyword>
<keyword evidence="3 5" id="KW-0378">Hydrolase</keyword>
<dbReference type="Pfam" id="PF00135">
    <property type="entry name" value="COesterase"/>
    <property type="match status" value="1"/>
</dbReference>
<keyword evidence="7" id="KW-0472">Membrane</keyword>
<evidence type="ECO:0000256" key="1">
    <source>
        <dbReference type="ARBA" id="ARBA00005964"/>
    </source>
</evidence>
<reference evidence="9 10" key="1">
    <citation type="journal article" date="2024" name="BMC Genomics">
        <title>Genome assembly of redclaw crayfish (Cherax quadricarinatus) provides insights into its immune adaptation and hypoxia tolerance.</title>
        <authorList>
            <person name="Liu Z."/>
            <person name="Zheng J."/>
            <person name="Li H."/>
            <person name="Fang K."/>
            <person name="Wang S."/>
            <person name="He J."/>
            <person name="Zhou D."/>
            <person name="Weng S."/>
            <person name="Chi M."/>
            <person name="Gu Z."/>
            <person name="He J."/>
            <person name="Li F."/>
            <person name="Wang M."/>
        </authorList>
    </citation>
    <scope>NUCLEOTIDE SEQUENCE [LARGE SCALE GENOMIC DNA]</scope>
    <source>
        <strain evidence="9">ZL_2023a</strain>
    </source>
</reference>
<evidence type="ECO:0000259" key="8">
    <source>
        <dbReference type="Pfam" id="PF00135"/>
    </source>
</evidence>
<dbReference type="SUPFAM" id="SSF53474">
    <property type="entry name" value="alpha/beta-Hydrolases"/>
    <property type="match status" value="1"/>
</dbReference>
<keyword evidence="7" id="KW-0812">Transmembrane</keyword>
<keyword evidence="4" id="KW-0325">Glycoprotein</keyword>